<keyword evidence="2" id="KW-0238">DNA-binding</keyword>
<dbReference type="PRINTS" id="PR00598">
    <property type="entry name" value="HTHMARR"/>
</dbReference>
<dbReference type="PANTHER" id="PTHR33164">
    <property type="entry name" value="TRANSCRIPTIONAL REGULATOR, MARR FAMILY"/>
    <property type="match status" value="1"/>
</dbReference>
<evidence type="ECO:0000256" key="2">
    <source>
        <dbReference type="ARBA" id="ARBA00023125"/>
    </source>
</evidence>
<dbReference type="PANTHER" id="PTHR33164:SF64">
    <property type="entry name" value="TRANSCRIPTIONAL REGULATOR SLYA"/>
    <property type="match status" value="1"/>
</dbReference>
<proteinExistence type="predicted"/>
<accession>A0A089MEZ5</accession>
<dbReference type="SUPFAM" id="SSF46785">
    <property type="entry name" value="Winged helix' DNA-binding domain"/>
    <property type="match status" value="1"/>
</dbReference>
<dbReference type="GO" id="GO:0006950">
    <property type="term" value="P:response to stress"/>
    <property type="evidence" value="ECO:0007669"/>
    <property type="project" value="TreeGrafter"/>
</dbReference>
<evidence type="ECO:0000313" key="6">
    <source>
        <dbReference type="Proteomes" id="UP000029500"/>
    </source>
</evidence>
<dbReference type="InterPro" id="IPR039422">
    <property type="entry name" value="MarR/SlyA-like"/>
</dbReference>
<dbReference type="GO" id="GO:0003677">
    <property type="term" value="F:DNA binding"/>
    <property type="evidence" value="ECO:0007669"/>
    <property type="project" value="UniProtKB-KW"/>
</dbReference>
<dbReference type="KEGG" id="pgm:PGRAT_27465"/>
<dbReference type="OrthoDB" id="9806864at2"/>
<dbReference type="SMART" id="SM00347">
    <property type="entry name" value="HTH_MARR"/>
    <property type="match status" value="1"/>
</dbReference>
<dbReference type="Pfam" id="PF01047">
    <property type="entry name" value="MarR"/>
    <property type="match status" value="1"/>
</dbReference>
<dbReference type="InterPro" id="IPR036390">
    <property type="entry name" value="WH_DNA-bd_sf"/>
</dbReference>
<keyword evidence="3" id="KW-0804">Transcription</keyword>
<name>A0A089MEZ5_9BACL</name>
<dbReference type="GO" id="GO:0003700">
    <property type="term" value="F:DNA-binding transcription factor activity"/>
    <property type="evidence" value="ECO:0007669"/>
    <property type="project" value="InterPro"/>
</dbReference>
<evidence type="ECO:0000256" key="1">
    <source>
        <dbReference type="ARBA" id="ARBA00023015"/>
    </source>
</evidence>
<dbReference type="Gene3D" id="1.10.10.10">
    <property type="entry name" value="Winged helix-like DNA-binding domain superfamily/Winged helix DNA-binding domain"/>
    <property type="match status" value="1"/>
</dbReference>
<dbReference type="InterPro" id="IPR000835">
    <property type="entry name" value="HTH_MarR-typ"/>
</dbReference>
<dbReference type="EMBL" id="CP009287">
    <property type="protein sequence ID" value="AIQ70935.1"/>
    <property type="molecule type" value="Genomic_DNA"/>
</dbReference>
<gene>
    <name evidence="5" type="ORF">PGRAT_27465</name>
</gene>
<dbReference type="RefSeq" id="WP_025704901.1">
    <property type="nucleotide sequence ID" value="NZ_CP009287.1"/>
</dbReference>
<dbReference type="HOGENOM" id="CLU_083287_23_2_9"/>
<sequence>MDIYNEELGYIMWRVTNNWQKLMKQELQEVDLTHVQFALLRSCHSLNERGGSPGATQIQIAHDSFMDPMMASEVLRTLEKKGYVNRVPHPQDTRAKLIRLTESGANVMERANQIVLEADKTFFSKLEPELEGFIKQLRLLMR</sequence>
<keyword evidence="6" id="KW-1185">Reference proteome</keyword>
<keyword evidence="1" id="KW-0805">Transcription regulation</keyword>
<evidence type="ECO:0000313" key="5">
    <source>
        <dbReference type="EMBL" id="AIQ70935.1"/>
    </source>
</evidence>
<dbReference type="eggNOG" id="COG1846">
    <property type="taxonomic scope" value="Bacteria"/>
</dbReference>
<protein>
    <recommendedName>
        <fullName evidence="4">HTH marR-type domain-containing protein</fullName>
    </recommendedName>
</protein>
<reference evidence="5 6" key="1">
    <citation type="submission" date="2014-08" db="EMBL/GenBank/DDBJ databases">
        <title>Comparative genomics of the Paenibacillus odorifer group.</title>
        <authorList>
            <person name="den Bakker H.C."/>
            <person name="Tsai Y.-C."/>
            <person name="Martin N."/>
            <person name="Korlach J."/>
            <person name="Wiedmann M."/>
        </authorList>
    </citation>
    <scope>NUCLEOTIDE SEQUENCE [LARGE SCALE GENOMIC DNA]</scope>
    <source>
        <strain evidence="5 6">DSM 15220</strain>
    </source>
</reference>
<organism evidence="5 6">
    <name type="scientific">Paenibacillus graminis</name>
    <dbReference type="NCBI Taxonomy" id="189425"/>
    <lineage>
        <taxon>Bacteria</taxon>
        <taxon>Bacillati</taxon>
        <taxon>Bacillota</taxon>
        <taxon>Bacilli</taxon>
        <taxon>Bacillales</taxon>
        <taxon>Paenibacillaceae</taxon>
        <taxon>Paenibacillus</taxon>
    </lineage>
</organism>
<evidence type="ECO:0000259" key="4">
    <source>
        <dbReference type="PROSITE" id="PS50995"/>
    </source>
</evidence>
<dbReference type="PROSITE" id="PS50995">
    <property type="entry name" value="HTH_MARR_2"/>
    <property type="match status" value="1"/>
</dbReference>
<dbReference type="STRING" id="189425.PGRAT_27465"/>
<dbReference type="AlphaFoldDB" id="A0A089MEZ5"/>
<feature type="domain" description="HTH marR-type" evidence="4">
    <location>
        <begin position="5"/>
        <end position="142"/>
    </location>
</feature>
<dbReference type="InterPro" id="IPR036388">
    <property type="entry name" value="WH-like_DNA-bd_sf"/>
</dbReference>
<dbReference type="Proteomes" id="UP000029500">
    <property type="component" value="Chromosome"/>
</dbReference>
<evidence type="ECO:0000256" key="3">
    <source>
        <dbReference type="ARBA" id="ARBA00023163"/>
    </source>
</evidence>